<feature type="transmembrane region" description="Helical" evidence="1">
    <location>
        <begin position="196"/>
        <end position="216"/>
    </location>
</feature>
<protein>
    <submittedName>
        <fullName evidence="3">G_PROTEIN_RECEP_F1_2 domain-containing protein</fullName>
    </submittedName>
</protein>
<keyword evidence="1" id="KW-1133">Transmembrane helix</keyword>
<reference evidence="3" key="2">
    <citation type="submission" date="2020-10" db="UniProtKB">
        <authorList>
            <consortium name="WormBaseParasite"/>
        </authorList>
    </citation>
    <scope>IDENTIFICATION</scope>
</reference>
<keyword evidence="1" id="KW-0472">Membrane</keyword>
<evidence type="ECO:0000256" key="1">
    <source>
        <dbReference type="SAM" id="Phobius"/>
    </source>
</evidence>
<feature type="transmembrane region" description="Helical" evidence="1">
    <location>
        <begin position="37"/>
        <end position="59"/>
    </location>
</feature>
<keyword evidence="2" id="KW-1185">Reference proteome</keyword>
<keyword evidence="1" id="KW-0812">Transmembrane</keyword>
<organism evidence="2 3">
    <name type="scientific">Panagrellus redivivus</name>
    <name type="common">Microworm</name>
    <dbReference type="NCBI Taxonomy" id="6233"/>
    <lineage>
        <taxon>Eukaryota</taxon>
        <taxon>Metazoa</taxon>
        <taxon>Ecdysozoa</taxon>
        <taxon>Nematoda</taxon>
        <taxon>Chromadorea</taxon>
        <taxon>Rhabditida</taxon>
        <taxon>Tylenchina</taxon>
        <taxon>Panagrolaimomorpha</taxon>
        <taxon>Panagrolaimoidea</taxon>
        <taxon>Panagrolaimidae</taxon>
        <taxon>Panagrellus</taxon>
    </lineage>
</organism>
<dbReference type="AlphaFoldDB" id="A0A7E4ZSJ4"/>
<feature type="transmembrane region" description="Helical" evidence="1">
    <location>
        <begin position="237"/>
        <end position="261"/>
    </location>
</feature>
<evidence type="ECO:0000313" key="2">
    <source>
        <dbReference type="Proteomes" id="UP000492821"/>
    </source>
</evidence>
<dbReference type="Proteomes" id="UP000492821">
    <property type="component" value="Unassembled WGS sequence"/>
</dbReference>
<feature type="transmembrane region" description="Helical" evidence="1">
    <location>
        <begin position="71"/>
        <end position="89"/>
    </location>
</feature>
<sequence length="345" mass="37595">MDESTVSSEASAEFPLPECFLNATFAELLGYSVSHDVLSIFLAVNFVVTSIVVIFYTTLHIIRNQKCSGLLVLHMICDFLYTGLTFALQPQIEPRTRVLYTNGIIPLDHYSAICTFGAVACVYLLLLHVTMSIGGYSFGQRDIGDKSSCYSKWALPGLCGFFLLVTLGVTQGWNFPKSECVFFAGVYLGGRGPTNVLLFLVLTSIAASITIGWMSIAIANQSKLESSKKQISKAGCYTLLATLTLVIVPCTVLLVAIEFQLPFVQELFTASSLLSSICPNIVALTTISATKQHKSLIKRLWTLFLGWRNVTATSADPVIDDPKDTVSLRSARSLDCIPATIDVTQ</sequence>
<accession>A0A7E4ZSJ4</accession>
<feature type="transmembrane region" description="Helical" evidence="1">
    <location>
        <begin position="109"/>
        <end position="133"/>
    </location>
</feature>
<evidence type="ECO:0000313" key="3">
    <source>
        <dbReference type="WBParaSite" id="Pan_g14629.t1"/>
    </source>
</evidence>
<feature type="transmembrane region" description="Helical" evidence="1">
    <location>
        <begin position="153"/>
        <end position="176"/>
    </location>
</feature>
<proteinExistence type="predicted"/>
<name>A0A7E4ZSJ4_PANRE</name>
<reference evidence="2" key="1">
    <citation type="journal article" date="2013" name="Genetics">
        <title>The draft genome and transcriptome of Panagrellus redivivus are shaped by the harsh demands of a free-living lifestyle.</title>
        <authorList>
            <person name="Srinivasan J."/>
            <person name="Dillman A.R."/>
            <person name="Macchietto M.G."/>
            <person name="Heikkinen L."/>
            <person name="Lakso M."/>
            <person name="Fracchia K.M."/>
            <person name="Antoshechkin I."/>
            <person name="Mortazavi A."/>
            <person name="Wong G."/>
            <person name="Sternberg P.W."/>
        </authorList>
    </citation>
    <scope>NUCLEOTIDE SEQUENCE [LARGE SCALE GENOMIC DNA]</scope>
    <source>
        <strain evidence="2">MT8872</strain>
    </source>
</reference>
<feature type="transmembrane region" description="Helical" evidence="1">
    <location>
        <begin position="267"/>
        <end position="289"/>
    </location>
</feature>
<dbReference type="WBParaSite" id="Pan_g14629.t1">
    <property type="protein sequence ID" value="Pan_g14629.t1"/>
    <property type="gene ID" value="Pan_g14629"/>
</dbReference>